<comment type="caution">
    <text evidence="8">The sequence shown here is derived from an EMBL/GenBank/DDBJ whole genome shotgun (WGS) entry which is preliminary data.</text>
</comment>
<dbReference type="Pfam" id="PF00892">
    <property type="entry name" value="EamA"/>
    <property type="match status" value="2"/>
</dbReference>
<evidence type="ECO:0000256" key="6">
    <source>
        <dbReference type="SAM" id="Phobius"/>
    </source>
</evidence>
<keyword evidence="9" id="KW-1185">Reference proteome</keyword>
<feature type="transmembrane region" description="Helical" evidence="6">
    <location>
        <begin position="232"/>
        <end position="253"/>
    </location>
</feature>
<reference evidence="8 9" key="1">
    <citation type="submission" date="2019-03" db="EMBL/GenBank/DDBJ databases">
        <title>Genomic Encyclopedia of Archaeal and Bacterial Type Strains, Phase II (KMG-II): from individual species to whole genera.</title>
        <authorList>
            <person name="Goeker M."/>
        </authorList>
    </citation>
    <scope>NUCLEOTIDE SEQUENCE [LARGE SCALE GENOMIC DNA]</scope>
    <source>
        <strain evidence="8 9">DSM 24323</strain>
    </source>
</reference>
<dbReference type="Proteomes" id="UP000295371">
    <property type="component" value="Unassembled WGS sequence"/>
</dbReference>
<dbReference type="InterPro" id="IPR037185">
    <property type="entry name" value="EmrE-like"/>
</dbReference>
<organism evidence="8 9">
    <name type="scientific">Naumannella halotolerans</name>
    <dbReference type="NCBI Taxonomy" id="993414"/>
    <lineage>
        <taxon>Bacteria</taxon>
        <taxon>Bacillati</taxon>
        <taxon>Actinomycetota</taxon>
        <taxon>Actinomycetes</taxon>
        <taxon>Propionibacteriales</taxon>
        <taxon>Propionibacteriaceae</taxon>
        <taxon>Naumannella</taxon>
    </lineage>
</organism>
<comment type="subcellular location">
    <subcellularLocation>
        <location evidence="1">Membrane</location>
        <topology evidence="1">Multi-pass membrane protein</topology>
    </subcellularLocation>
</comment>
<dbReference type="OrthoDB" id="5430053at2"/>
<dbReference type="GO" id="GO:0016020">
    <property type="term" value="C:membrane"/>
    <property type="evidence" value="ECO:0007669"/>
    <property type="project" value="UniProtKB-SubCell"/>
</dbReference>
<evidence type="ECO:0000256" key="4">
    <source>
        <dbReference type="ARBA" id="ARBA00022989"/>
    </source>
</evidence>
<feature type="transmembrane region" description="Helical" evidence="6">
    <location>
        <begin position="259"/>
        <end position="276"/>
    </location>
</feature>
<protein>
    <submittedName>
        <fullName evidence="8">Putative blue pigment (Indigoidine) exporter</fullName>
    </submittedName>
</protein>
<accession>A0A4R7IYD0</accession>
<evidence type="ECO:0000256" key="1">
    <source>
        <dbReference type="ARBA" id="ARBA00004141"/>
    </source>
</evidence>
<feature type="domain" description="EamA" evidence="7">
    <location>
        <begin position="8"/>
        <end position="134"/>
    </location>
</feature>
<evidence type="ECO:0000313" key="8">
    <source>
        <dbReference type="EMBL" id="TDT29066.1"/>
    </source>
</evidence>
<keyword evidence="5 6" id="KW-0472">Membrane</keyword>
<evidence type="ECO:0000256" key="5">
    <source>
        <dbReference type="ARBA" id="ARBA00023136"/>
    </source>
</evidence>
<feature type="transmembrane region" description="Helical" evidence="6">
    <location>
        <begin position="142"/>
        <end position="162"/>
    </location>
</feature>
<dbReference type="EMBL" id="SOAW01000004">
    <property type="protein sequence ID" value="TDT29066.1"/>
    <property type="molecule type" value="Genomic_DNA"/>
</dbReference>
<evidence type="ECO:0000256" key="2">
    <source>
        <dbReference type="ARBA" id="ARBA00007362"/>
    </source>
</evidence>
<feature type="transmembrane region" description="Helical" evidence="6">
    <location>
        <begin position="90"/>
        <end position="110"/>
    </location>
</feature>
<feature type="transmembrane region" description="Helical" evidence="6">
    <location>
        <begin position="7"/>
        <end position="29"/>
    </location>
</feature>
<sequence>MEAKLRDVLITAIAPIAWGSTYVVTAQLLPADLPLWGAALRAAPAAVFLLLLSRRRPHGAWWWRAALLGVINVVAFFILIYLAAHHLPSSVASVIMAASPLAMVGAAWLLASESPSARVILGAAVGIIGVPLVVGFAHGGDLIGLCASISAMIISAIGFALTKRWSGQVRVIDATAWQFAFGGAALVVVAILGEGTPPVFSTSELLGFTYVAVIATAAAFVCWFHGLAVLPAGVVGVIGLLNPVTGVLLGALIADESLTVGQLVGITIVGIGVLIGQHRPRRVGAAPPTASTCIPGGER</sequence>
<dbReference type="SUPFAM" id="SSF103481">
    <property type="entry name" value="Multidrug resistance efflux transporter EmrE"/>
    <property type="match status" value="2"/>
</dbReference>
<feature type="transmembrane region" description="Helical" evidence="6">
    <location>
        <begin position="117"/>
        <end position="136"/>
    </location>
</feature>
<dbReference type="PANTHER" id="PTHR32322">
    <property type="entry name" value="INNER MEMBRANE TRANSPORTER"/>
    <property type="match status" value="1"/>
</dbReference>
<name>A0A4R7IYD0_9ACTN</name>
<evidence type="ECO:0000259" key="7">
    <source>
        <dbReference type="Pfam" id="PF00892"/>
    </source>
</evidence>
<dbReference type="InterPro" id="IPR000620">
    <property type="entry name" value="EamA_dom"/>
</dbReference>
<evidence type="ECO:0000256" key="3">
    <source>
        <dbReference type="ARBA" id="ARBA00022692"/>
    </source>
</evidence>
<proteinExistence type="inferred from homology"/>
<gene>
    <name evidence="8" type="ORF">CLV29_3159</name>
</gene>
<comment type="similarity">
    <text evidence="2">Belongs to the EamA transporter family.</text>
</comment>
<feature type="transmembrane region" description="Helical" evidence="6">
    <location>
        <begin position="65"/>
        <end position="84"/>
    </location>
</feature>
<feature type="transmembrane region" description="Helical" evidence="6">
    <location>
        <begin position="174"/>
        <end position="193"/>
    </location>
</feature>
<dbReference type="PANTHER" id="PTHR32322:SF2">
    <property type="entry name" value="EAMA DOMAIN-CONTAINING PROTEIN"/>
    <property type="match status" value="1"/>
</dbReference>
<keyword evidence="3 6" id="KW-0812">Transmembrane</keyword>
<dbReference type="Gene3D" id="1.10.3730.20">
    <property type="match status" value="1"/>
</dbReference>
<feature type="domain" description="EamA" evidence="7">
    <location>
        <begin position="143"/>
        <end position="275"/>
    </location>
</feature>
<keyword evidence="4 6" id="KW-1133">Transmembrane helix</keyword>
<dbReference type="AlphaFoldDB" id="A0A4R7IYD0"/>
<evidence type="ECO:0000313" key="9">
    <source>
        <dbReference type="Proteomes" id="UP000295371"/>
    </source>
</evidence>
<feature type="transmembrane region" description="Helical" evidence="6">
    <location>
        <begin position="205"/>
        <end position="225"/>
    </location>
</feature>
<feature type="transmembrane region" description="Helical" evidence="6">
    <location>
        <begin position="35"/>
        <end position="53"/>
    </location>
</feature>
<dbReference type="InterPro" id="IPR050638">
    <property type="entry name" value="AA-Vitamin_Transporters"/>
</dbReference>
<dbReference type="RefSeq" id="WP_133756061.1">
    <property type="nucleotide sequence ID" value="NZ_SOAW01000004.1"/>
</dbReference>